<dbReference type="EMBL" id="JAUZMY010000010">
    <property type="protein sequence ID" value="MEE2038100.1"/>
    <property type="molecule type" value="Genomic_DNA"/>
</dbReference>
<accession>A0ABU7K775</accession>
<gene>
    <name evidence="2" type="ORF">Q8791_12825</name>
</gene>
<dbReference type="Proteomes" id="UP001356095">
    <property type="component" value="Unassembled WGS sequence"/>
</dbReference>
<dbReference type="GO" id="GO:0016740">
    <property type="term" value="F:transferase activity"/>
    <property type="evidence" value="ECO:0007669"/>
    <property type="project" value="UniProtKB-KW"/>
</dbReference>
<keyword evidence="3" id="KW-1185">Reference proteome</keyword>
<dbReference type="SUPFAM" id="SSF56112">
    <property type="entry name" value="Protein kinase-like (PK-like)"/>
    <property type="match status" value="1"/>
</dbReference>
<organism evidence="2 3">
    <name type="scientific">Nocardiopsis codii</name>
    <dbReference type="NCBI Taxonomy" id="3065942"/>
    <lineage>
        <taxon>Bacteria</taxon>
        <taxon>Bacillati</taxon>
        <taxon>Actinomycetota</taxon>
        <taxon>Actinomycetes</taxon>
        <taxon>Streptosporangiales</taxon>
        <taxon>Nocardiopsidaceae</taxon>
        <taxon>Nocardiopsis</taxon>
    </lineage>
</organism>
<feature type="domain" description="Aminoglycoside phosphotransferase" evidence="1">
    <location>
        <begin position="41"/>
        <end position="280"/>
    </location>
</feature>
<protein>
    <submittedName>
        <fullName evidence="2">Aminoglycoside phosphotransferase family protein</fullName>
        <ecNumber evidence="2">2.7.1.-</ecNumber>
    </submittedName>
</protein>
<proteinExistence type="predicted"/>
<dbReference type="EC" id="2.7.1.-" evidence="2"/>
<dbReference type="Gene3D" id="1.10.510.10">
    <property type="entry name" value="Transferase(Phosphotransferase) domain 1"/>
    <property type="match status" value="1"/>
</dbReference>
<evidence type="ECO:0000313" key="2">
    <source>
        <dbReference type="EMBL" id="MEE2038100.1"/>
    </source>
</evidence>
<comment type="caution">
    <text evidence="2">The sequence shown here is derived from an EMBL/GenBank/DDBJ whole genome shotgun (WGS) entry which is preliminary data.</text>
</comment>
<dbReference type="Pfam" id="PF01636">
    <property type="entry name" value="APH"/>
    <property type="match status" value="1"/>
</dbReference>
<evidence type="ECO:0000313" key="3">
    <source>
        <dbReference type="Proteomes" id="UP001356095"/>
    </source>
</evidence>
<reference evidence="2 3" key="1">
    <citation type="submission" date="2023-08" db="EMBL/GenBank/DDBJ databases">
        <authorList>
            <person name="Girao M."/>
            <person name="Carvalho M.F."/>
        </authorList>
    </citation>
    <scope>NUCLEOTIDE SEQUENCE [LARGE SCALE GENOMIC DNA]</scope>
    <source>
        <strain evidence="2 3">CT-R113</strain>
    </source>
</reference>
<keyword evidence="2" id="KW-0808">Transferase</keyword>
<name>A0ABU7K775_9ACTN</name>
<dbReference type="RefSeq" id="WP_330091886.1">
    <property type="nucleotide sequence ID" value="NZ_JAUZMY010000010.1"/>
</dbReference>
<sequence length="328" mass="36244">MRERPTDLENLLGDALTEWGIRTAALEHVPLGFGDHHWSAADTSGRRWFLTVADLERKLFLGSEPAVVRARLHAAMDTAAHLHDSWGLDFVVAPLRTSGGSTVVPLGDRYALSVFPLVEGVSNDFGQELTRERRLQVLDILAHLHRRLPTRTIPPAPPRLVGRTRLDGALAGHGFEGGGPFAESARDLLAEAEGALRGRLDEFDRGAARLGSARGVVTHGEPHPGNLLWRGGGPLLVDWDTVGVALPERDLWLVTDDPDELAHYTRASGHEPDEAALHFYRLRWDLVDLVEFVDWFCEPHRATPDTEQAWQGLRDVVDRLTRGPGQEG</sequence>
<dbReference type="InterPro" id="IPR011009">
    <property type="entry name" value="Kinase-like_dom_sf"/>
</dbReference>
<dbReference type="Gene3D" id="3.30.200.20">
    <property type="entry name" value="Phosphorylase Kinase, domain 1"/>
    <property type="match status" value="1"/>
</dbReference>
<dbReference type="InterPro" id="IPR002575">
    <property type="entry name" value="Aminoglycoside_PTrfase"/>
</dbReference>
<evidence type="ECO:0000259" key="1">
    <source>
        <dbReference type="Pfam" id="PF01636"/>
    </source>
</evidence>